<dbReference type="EMBL" id="ANOG01000822">
    <property type="protein sequence ID" value="EMI17290.1"/>
    <property type="molecule type" value="Genomic_DNA"/>
</dbReference>
<reference evidence="1 2" key="1">
    <citation type="journal article" date="2013" name="Mar. Genomics">
        <title>Expression of sulfatases in Rhodopirellula baltica and the diversity of sulfatases in the genus Rhodopirellula.</title>
        <authorList>
            <person name="Wegner C.E."/>
            <person name="Richter-Heitmann T."/>
            <person name="Klindworth A."/>
            <person name="Klockow C."/>
            <person name="Richter M."/>
            <person name="Achstetter T."/>
            <person name="Glockner F.O."/>
            <person name="Harder J."/>
        </authorList>
    </citation>
    <scope>NUCLEOTIDE SEQUENCE [LARGE SCALE GENOMIC DNA]</scope>
    <source>
        <strain evidence="1 2">SM1</strain>
    </source>
</reference>
<feature type="non-terminal residue" evidence="1">
    <location>
        <position position="99"/>
    </location>
</feature>
<sequence length="99" mass="11268">MTSNPNEIDIRMRKEKIELRLLLPTVSDADDSCIRRLVELLQSKTGIDAAHSLKLSDESPGQICVHYDPNVVSTGEVREMARRAGAELDQRYGHWHKRV</sequence>
<evidence type="ECO:0000313" key="2">
    <source>
        <dbReference type="Proteomes" id="UP000011991"/>
    </source>
</evidence>
<name>M5RD45_9BACT</name>
<dbReference type="AlphaFoldDB" id="M5RD45"/>
<organism evidence="1 2">
    <name type="scientific">Rhodopirellula maiorica SM1</name>
    <dbReference type="NCBI Taxonomy" id="1265738"/>
    <lineage>
        <taxon>Bacteria</taxon>
        <taxon>Pseudomonadati</taxon>
        <taxon>Planctomycetota</taxon>
        <taxon>Planctomycetia</taxon>
        <taxon>Pirellulales</taxon>
        <taxon>Pirellulaceae</taxon>
        <taxon>Novipirellula</taxon>
    </lineage>
</organism>
<gene>
    <name evidence="1" type="ORF">RMSM_05791</name>
</gene>
<proteinExistence type="predicted"/>
<accession>M5RD45</accession>
<comment type="caution">
    <text evidence="1">The sequence shown here is derived from an EMBL/GenBank/DDBJ whole genome shotgun (WGS) entry which is preliminary data.</text>
</comment>
<protein>
    <submittedName>
        <fullName evidence="1">Heavy metal translocating P-type ATPase</fullName>
    </submittedName>
</protein>
<dbReference type="Proteomes" id="UP000011991">
    <property type="component" value="Unassembled WGS sequence"/>
</dbReference>
<dbReference type="Gene3D" id="3.30.70.100">
    <property type="match status" value="1"/>
</dbReference>
<evidence type="ECO:0000313" key="1">
    <source>
        <dbReference type="EMBL" id="EMI17290.1"/>
    </source>
</evidence>
<keyword evidence="2" id="KW-1185">Reference proteome</keyword>